<dbReference type="Proteomes" id="UP000254841">
    <property type="component" value="Unassembled WGS sequence"/>
</dbReference>
<organism evidence="1 2">
    <name type="scientific">Helicobacter canis</name>
    <dbReference type="NCBI Taxonomy" id="29419"/>
    <lineage>
        <taxon>Bacteria</taxon>
        <taxon>Pseudomonadati</taxon>
        <taxon>Campylobacterota</taxon>
        <taxon>Epsilonproteobacteria</taxon>
        <taxon>Campylobacterales</taxon>
        <taxon>Helicobacteraceae</taxon>
        <taxon>Helicobacter</taxon>
    </lineage>
</organism>
<proteinExistence type="predicted"/>
<accession>A0A377J2K6</accession>
<evidence type="ECO:0000313" key="1">
    <source>
        <dbReference type="EMBL" id="STO96680.1"/>
    </source>
</evidence>
<dbReference type="SUPFAM" id="SSF53756">
    <property type="entry name" value="UDP-Glycosyltransferase/glycogen phosphorylase"/>
    <property type="match status" value="1"/>
</dbReference>
<dbReference type="EMBL" id="UGHV01000001">
    <property type="protein sequence ID" value="STO96680.1"/>
    <property type="molecule type" value="Genomic_DNA"/>
</dbReference>
<sequence>MMVEHSRFLGLMENAHTKQDLRMLLLSIVAHLLKSYSVQDISTNLSANLAIYEKIFESFRTKILQIFTQGDILDCGFLYLAFIAPKSLGADERFKPFIESVQKLLATQPSQEEYIMLIELGAIARVLANPSHQNLSFFNTNTDKYDNLCEKSLDNLDNDGVMFFLSRIMCASIDGISAGRCGEFLLELFSIQEIGVSCVRPAIIQAYTQAHLSSQAPLLVRNICNWQLHILWNAKNLFNNREWLSLYPVWKQEFYAALRQASQALRDDTSSSSVPPTLAQRLDLALYLQFFIYHICGNSFSKQEQWQEFNTEISQYAVPIYREFATKFLPYLPKSSPSTNKRKIIGILRDRIVENSPFKVEYSLIKNLLASPEFTQHYEIKIYCMSLIEKSENNPQAIAKLAKLGIETIDIGLGFNKAGFYNSHLQKALALRESMLRDEVAMLISPNNGYGISDFLLASRCARVQVFWTHGNFVYDISGIDTRLTHICNNQKSIAHNGFSFYGVPVQMDRSFYNPKVPQELIADTRACYVDSNAKQPIYLFGVIGRLVKIDSLAYLRSICAILEQNPHWRFLACGLGNEGEIKQKISQINPQLLPRFFFSGYVDSAVYGHILDFWADSFPMEQGESRIEYVAKGRGLSLRYYESAKQLESTFVSQLDETRGIIEAIIDECRRVDPAGEKVDSRGENSVLLHNALESTFFSNFASYKECVLEFARETSAFSEAEYVEKATRIMRLCELDPSEYAKKVAIQSAIHAMNSEIKARLGVRYFLAFVREYLA</sequence>
<evidence type="ECO:0008006" key="3">
    <source>
        <dbReference type="Google" id="ProtNLM"/>
    </source>
</evidence>
<protein>
    <recommendedName>
        <fullName evidence="3">Glycosyltransferase</fullName>
    </recommendedName>
</protein>
<name>A0A377J2K6_9HELI</name>
<gene>
    <name evidence="1" type="ORF">NCTC12410_00496</name>
</gene>
<evidence type="ECO:0000313" key="2">
    <source>
        <dbReference type="Proteomes" id="UP000254841"/>
    </source>
</evidence>
<dbReference type="AlphaFoldDB" id="A0A377J2K6"/>
<reference evidence="1 2" key="1">
    <citation type="submission" date="2018-06" db="EMBL/GenBank/DDBJ databases">
        <authorList>
            <consortium name="Pathogen Informatics"/>
            <person name="Doyle S."/>
        </authorList>
    </citation>
    <scope>NUCLEOTIDE SEQUENCE [LARGE SCALE GENOMIC DNA]</scope>
    <source>
        <strain evidence="1 2">NCTC12410</strain>
    </source>
</reference>